<dbReference type="EMBL" id="HF582854">
    <property type="protein sequence ID" value="CCQ36346.1"/>
    <property type="molecule type" value="Genomic_DNA"/>
</dbReference>
<feature type="domain" description="Core-binding (CB)" evidence="7">
    <location>
        <begin position="43"/>
        <end position="127"/>
    </location>
</feature>
<organism evidence="8 9">
    <name type="scientific">Natronomonas moolapensis (strain DSM 18674 / CECT 7526 / JCM 14361 / 8.8.11)</name>
    <dbReference type="NCBI Taxonomy" id="268739"/>
    <lineage>
        <taxon>Archaea</taxon>
        <taxon>Methanobacteriati</taxon>
        <taxon>Methanobacteriota</taxon>
        <taxon>Stenosarchaea group</taxon>
        <taxon>Halobacteria</taxon>
        <taxon>Halobacteriales</taxon>
        <taxon>Natronomonadaceae</taxon>
        <taxon>Natronomonas</taxon>
    </lineage>
</organism>
<dbReference type="PANTHER" id="PTHR30349">
    <property type="entry name" value="PHAGE INTEGRASE-RELATED"/>
    <property type="match status" value="1"/>
</dbReference>
<dbReference type="HOGENOM" id="CLU_027562_9_6_2"/>
<dbReference type="STRING" id="268739.Nmlp_2167"/>
<dbReference type="Proteomes" id="UP000011867">
    <property type="component" value="Chromosome"/>
</dbReference>
<feature type="domain" description="Tyr recombinase" evidence="6">
    <location>
        <begin position="157"/>
        <end position="362"/>
    </location>
</feature>
<dbReference type="InterPro" id="IPR013762">
    <property type="entry name" value="Integrase-like_cat_sf"/>
</dbReference>
<dbReference type="KEGG" id="nmo:Nmlp_2167"/>
<evidence type="ECO:0000313" key="8">
    <source>
        <dbReference type="EMBL" id="CCQ36346.1"/>
    </source>
</evidence>
<dbReference type="SUPFAM" id="SSF56349">
    <property type="entry name" value="DNA breaking-rejoining enzymes"/>
    <property type="match status" value="1"/>
</dbReference>
<sequence length="368" mass="41947">MTPSILPDKNWLMDHVPARVSDLAQQSSFEEFEPSVENPDRFSVSCPFICAYLETRSGRQLTASSTTTYEQNLSQYAAFLQDREVHLLDADLTDVIEFVEHCVDQGNRRSTIESKLTTVRELYVFIRLRTAAAEALTIDPIELERIDLAEYNVPPPIEREALTQEELRKLFDAMNSYRNRLLAVVAVETGLRNSDLRNIRVSDVDFDSGEIHVHNPKNSVPYDVPISRDLRIELQIWCDQYRDGYAPRVDSQYLFPACNGAKLETNGGLNTIIRSAAERAGIQEVLATSEVPPGQGKHSEANNNVREWHRVTVHTLRHTCFTLMKEAGVPLPYRQLVANHRDPQTTQHYSHGRGQEFASIREQFDPPR</sequence>
<gene>
    <name evidence="8" type="ordered locus">Nmlp_2167</name>
</gene>
<dbReference type="PANTHER" id="PTHR30349:SF41">
    <property type="entry name" value="INTEGRASE_RECOMBINASE PROTEIN MJ0367-RELATED"/>
    <property type="match status" value="1"/>
</dbReference>
<proteinExistence type="predicted"/>
<evidence type="ECO:0000256" key="2">
    <source>
        <dbReference type="ARBA" id="ARBA00023125"/>
    </source>
</evidence>
<dbReference type="InterPro" id="IPR010998">
    <property type="entry name" value="Integrase_recombinase_N"/>
</dbReference>
<evidence type="ECO:0000256" key="1">
    <source>
        <dbReference type="ARBA" id="ARBA00022908"/>
    </source>
</evidence>
<name>M1XQH7_NATM8</name>
<evidence type="ECO:0000256" key="5">
    <source>
        <dbReference type="SAM" id="MobiDB-lite"/>
    </source>
</evidence>
<dbReference type="GeneID" id="30926332"/>
<evidence type="ECO:0000259" key="6">
    <source>
        <dbReference type="PROSITE" id="PS51898"/>
    </source>
</evidence>
<dbReference type="Gene3D" id="1.10.443.10">
    <property type="entry name" value="Intergrase catalytic core"/>
    <property type="match status" value="1"/>
</dbReference>
<evidence type="ECO:0000256" key="4">
    <source>
        <dbReference type="PROSITE-ProRule" id="PRU01248"/>
    </source>
</evidence>
<accession>M1XQH7</accession>
<dbReference type="PROSITE" id="PS51900">
    <property type="entry name" value="CB"/>
    <property type="match status" value="1"/>
</dbReference>
<dbReference type="AlphaFoldDB" id="M1XQH7"/>
<dbReference type="GO" id="GO:0003677">
    <property type="term" value="F:DNA binding"/>
    <property type="evidence" value="ECO:0007669"/>
    <property type="project" value="UniProtKB-UniRule"/>
</dbReference>
<keyword evidence="2 4" id="KW-0238">DNA-binding</keyword>
<keyword evidence="1" id="KW-0229">DNA integration</keyword>
<dbReference type="OrthoDB" id="142231at2157"/>
<dbReference type="eggNOG" id="arCOG01241">
    <property type="taxonomic scope" value="Archaea"/>
</dbReference>
<dbReference type="InterPro" id="IPR004107">
    <property type="entry name" value="Integrase_SAM-like_N"/>
</dbReference>
<reference evidence="8 9" key="1">
    <citation type="journal article" date="2013" name="Genome Announc.">
        <title>Genome of the haloarchaeon Natronomonas moolapensis, a neutrophilic member of a previously haloalkaliphilic genus.</title>
        <authorList>
            <person name="Dyall-Smith M.L."/>
            <person name="Pfeiffer F."/>
            <person name="Oberwinkler T."/>
            <person name="Klee K."/>
            <person name="Rampp M."/>
            <person name="Palm P."/>
            <person name="Gross K."/>
            <person name="Schuster S.C."/>
            <person name="Oesterhelt D."/>
        </authorList>
    </citation>
    <scope>NUCLEOTIDE SEQUENCE [LARGE SCALE GENOMIC DNA]</scope>
    <source>
        <strain evidence="9">DSM 18674 / JCM 14361 / 8.8.11</strain>
    </source>
</reference>
<dbReference type="CDD" id="cd00397">
    <property type="entry name" value="DNA_BRE_C"/>
    <property type="match status" value="1"/>
</dbReference>
<dbReference type="PROSITE" id="PS51898">
    <property type="entry name" value="TYR_RECOMBINASE"/>
    <property type="match status" value="1"/>
</dbReference>
<dbReference type="Pfam" id="PF02899">
    <property type="entry name" value="Phage_int_SAM_1"/>
    <property type="match status" value="1"/>
</dbReference>
<feature type="region of interest" description="Disordered" evidence="5">
    <location>
        <begin position="344"/>
        <end position="368"/>
    </location>
</feature>
<dbReference type="GO" id="GO:0015074">
    <property type="term" value="P:DNA integration"/>
    <property type="evidence" value="ECO:0007669"/>
    <property type="project" value="UniProtKB-KW"/>
</dbReference>
<dbReference type="RefSeq" id="WP_015409148.1">
    <property type="nucleotide sequence ID" value="NC_020388.1"/>
</dbReference>
<evidence type="ECO:0000256" key="3">
    <source>
        <dbReference type="ARBA" id="ARBA00023172"/>
    </source>
</evidence>
<dbReference type="InterPro" id="IPR011010">
    <property type="entry name" value="DNA_brk_join_enz"/>
</dbReference>
<evidence type="ECO:0000259" key="7">
    <source>
        <dbReference type="PROSITE" id="PS51900"/>
    </source>
</evidence>
<dbReference type="Gene3D" id="1.10.150.130">
    <property type="match status" value="1"/>
</dbReference>
<evidence type="ECO:0000313" key="9">
    <source>
        <dbReference type="Proteomes" id="UP000011867"/>
    </source>
</evidence>
<keyword evidence="9" id="KW-1185">Reference proteome</keyword>
<dbReference type="Pfam" id="PF00589">
    <property type="entry name" value="Phage_integrase"/>
    <property type="match status" value="1"/>
</dbReference>
<keyword evidence="3" id="KW-0233">DNA recombination</keyword>
<dbReference type="GO" id="GO:0006310">
    <property type="term" value="P:DNA recombination"/>
    <property type="evidence" value="ECO:0007669"/>
    <property type="project" value="UniProtKB-KW"/>
</dbReference>
<dbReference type="InterPro" id="IPR044068">
    <property type="entry name" value="CB"/>
</dbReference>
<protein>
    <submittedName>
        <fullName evidence="8">Integrase family protein</fullName>
    </submittedName>
</protein>
<dbReference type="InterPro" id="IPR002104">
    <property type="entry name" value="Integrase_catalytic"/>
</dbReference>
<dbReference type="InterPro" id="IPR050090">
    <property type="entry name" value="Tyrosine_recombinase_XerCD"/>
</dbReference>